<dbReference type="InterPro" id="IPR001965">
    <property type="entry name" value="Znf_PHD"/>
</dbReference>
<feature type="compositionally biased region" description="Basic and acidic residues" evidence="4">
    <location>
        <begin position="285"/>
        <end position="297"/>
    </location>
</feature>
<dbReference type="AlphaFoldDB" id="A0A137P906"/>
<dbReference type="SUPFAM" id="SSF57903">
    <property type="entry name" value="FYVE/PHD zinc finger"/>
    <property type="match status" value="1"/>
</dbReference>
<sequence length="541" mass="63408">MAQATTPNTQELNYFEKIELIRKYWQFAAICQFFLTFQKAYNFSEPFETERLEQALAACDKSFLESILLNLMKNLPGQRFIQYYQISYYQFVYLPVLEIQIKKECEKREFNHPFCDENHPGFFSLQISDQIKLIHALTEWQMEDFERVRSKVDEEDDCDEWRIESIGRDKKYNTYWLFDDNRLYKQKYQAPKKSKSVKKSKKNNGQEQVSSVPTDWELVCSTIHEWEEFPSQFDNSRNLDEQYLKDFLIEHVLPKVLPAIKSKERQKKKEEQTMTFQPKRSSRLQAKELHRKEQEEEQRKIELLEAMDAREKDFKDTKSEAIIQNVPNLNTREMRAKRRALLNEGRLEEVLELERDGVLRSVFSDSEYKSRSKSKRGSEESSVQEMKEEEELDNIENGNHDDGEESEEEWYFKCVCGAEGQNRDDGLMMIACERCGIWQHVQCQDFYADNSQNADLSSIFFLCQECLMNKPAAATLATNLSTQLDDSSERTTPSNRTDITRESSQSVAQTLGYPLAALNINGTDPNSPMSLDIKSTSSNPE</sequence>
<reference evidence="6 7" key="1">
    <citation type="journal article" date="2015" name="Genome Biol. Evol.">
        <title>Phylogenomic analyses indicate that early fungi evolved digesting cell walls of algal ancestors of land plants.</title>
        <authorList>
            <person name="Chang Y."/>
            <person name="Wang S."/>
            <person name="Sekimoto S."/>
            <person name="Aerts A.L."/>
            <person name="Choi C."/>
            <person name="Clum A."/>
            <person name="LaButti K.M."/>
            <person name="Lindquist E.A."/>
            <person name="Yee Ngan C."/>
            <person name="Ohm R.A."/>
            <person name="Salamov A.A."/>
            <person name="Grigoriev I.V."/>
            <person name="Spatafora J.W."/>
            <person name="Berbee M.L."/>
        </authorList>
    </citation>
    <scope>NUCLEOTIDE SEQUENCE [LARGE SCALE GENOMIC DNA]</scope>
    <source>
        <strain evidence="6 7">NRRL 28638</strain>
    </source>
</reference>
<evidence type="ECO:0000259" key="5">
    <source>
        <dbReference type="SMART" id="SM00249"/>
    </source>
</evidence>
<dbReference type="GO" id="GO:0008270">
    <property type="term" value="F:zinc ion binding"/>
    <property type="evidence" value="ECO:0007669"/>
    <property type="project" value="UniProtKB-KW"/>
</dbReference>
<dbReference type="PROSITE" id="PS01359">
    <property type="entry name" value="ZF_PHD_1"/>
    <property type="match status" value="1"/>
</dbReference>
<dbReference type="InterPro" id="IPR019786">
    <property type="entry name" value="Zinc_finger_PHD-type_CS"/>
</dbReference>
<dbReference type="GO" id="GO:0006355">
    <property type="term" value="P:regulation of DNA-templated transcription"/>
    <property type="evidence" value="ECO:0007669"/>
    <property type="project" value="InterPro"/>
</dbReference>
<feature type="region of interest" description="Disordered" evidence="4">
    <location>
        <begin position="369"/>
        <end position="405"/>
    </location>
</feature>
<organism evidence="6 7">
    <name type="scientific">Conidiobolus coronatus (strain ATCC 28846 / CBS 209.66 / NRRL 28638)</name>
    <name type="common">Delacroixia coronata</name>
    <dbReference type="NCBI Taxonomy" id="796925"/>
    <lineage>
        <taxon>Eukaryota</taxon>
        <taxon>Fungi</taxon>
        <taxon>Fungi incertae sedis</taxon>
        <taxon>Zoopagomycota</taxon>
        <taxon>Entomophthoromycotina</taxon>
        <taxon>Entomophthoromycetes</taxon>
        <taxon>Entomophthorales</taxon>
        <taxon>Ancylistaceae</taxon>
        <taxon>Conidiobolus</taxon>
    </lineage>
</organism>
<dbReference type="SMART" id="SM00249">
    <property type="entry name" value="PHD"/>
    <property type="match status" value="1"/>
</dbReference>
<dbReference type="InterPro" id="IPR013083">
    <property type="entry name" value="Znf_RING/FYVE/PHD"/>
</dbReference>
<evidence type="ECO:0000256" key="2">
    <source>
        <dbReference type="ARBA" id="ARBA00022771"/>
    </source>
</evidence>
<protein>
    <recommendedName>
        <fullName evidence="5">Zinc finger PHD-type domain-containing protein</fullName>
    </recommendedName>
</protein>
<evidence type="ECO:0000256" key="1">
    <source>
        <dbReference type="ARBA" id="ARBA00022723"/>
    </source>
</evidence>
<evidence type="ECO:0000256" key="4">
    <source>
        <dbReference type="SAM" id="MobiDB-lite"/>
    </source>
</evidence>
<feature type="region of interest" description="Disordered" evidence="4">
    <location>
        <begin position="519"/>
        <end position="541"/>
    </location>
</feature>
<feature type="compositionally biased region" description="Basic and acidic residues" evidence="4">
    <location>
        <begin position="263"/>
        <end position="272"/>
    </location>
</feature>
<dbReference type="Gene3D" id="3.30.40.10">
    <property type="entry name" value="Zinc/RING finger domain, C3HC4 (zinc finger)"/>
    <property type="match status" value="1"/>
</dbReference>
<feature type="region of interest" description="Disordered" evidence="4">
    <location>
        <begin position="263"/>
        <end position="297"/>
    </location>
</feature>
<feature type="region of interest" description="Disordered" evidence="4">
    <location>
        <begin position="484"/>
        <end position="504"/>
    </location>
</feature>
<gene>
    <name evidence="6" type="ORF">CONCODRAFT_69796</name>
</gene>
<feature type="region of interest" description="Disordered" evidence="4">
    <location>
        <begin position="189"/>
        <end position="210"/>
    </location>
</feature>
<dbReference type="GO" id="GO:0031213">
    <property type="term" value="C:RSF complex"/>
    <property type="evidence" value="ECO:0007669"/>
    <property type="project" value="InterPro"/>
</dbReference>
<evidence type="ECO:0000313" key="7">
    <source>
        <dbReference type="Proteomes" id="UP000070444"/>
    </source>
</evidence>
<dbReference type="OMA" id="MTWECLA"/>
<keyword evidence="7" id="KW-1185">Reference proteome</keyword>
<evidence type="ECO:0000256" key="3">
    <source>
        <dbReference type="ARBA" id="ARBA00022833"/>
    </source>
</evidence>
<dbReference type="PANTHER" id="PTHR14296">
    <property type="entry name" value="REMODELING AND SPACING FACTOR 1"/>
    <property type="match status" value="1"/>
</dbReference>
<dbReference type="OrthoDB" id="303107at2759"/>
<accession>A0A137P906</accession>
<evidence type="ECO:0000313" key="6">
    <source>
        <dbReference type="EMBL" id="KXN71485.1"/>
    </source>
</evidence>
<feature type="compositionally biased region" description="Basic residues" evidence="4">
    <location>
        <begin position="190"/>
        <end position="202"/>
    </location>
</feature>
<feature type="domain" description="Zinc finger PHD-type" evidence="5">
    <location>
        <begin position="413"/>
        <end position="467"/>
    </location>
</feature>
<dbReference type="PANTHER" id="PTHR14296:SF3">
    <property type="entry name" value="DIKAR, ISOFORM F"/>
    <property type="match status" value="1"/>
</dbReference>
<dbReference type="EMBL" id="KQ964474">
    <property type="protein sequence ID" value="KXN71485.1"/>
    <property type="molecule type" value="Genomic_DNA"/>
</dbReference>
<feature type="compositionally biased region" description="Polar residues" evidence="4">
    <location>
        <begin position="520"/>
        <end position="541"/>
    </location>
</feature>
<proteinExistence type="predicted"/>
<dbReference type="Proteomes" id="UP000070444">
    <property type="component" value="Unassembled WGS sequence"/>
</dbReference>
<keyword evidence="2" id="KW-0863">Zinc-finger</keyword>
<keyword evidence="3" id="KW-0862">Zinc</keyword>
<dbReference type="InterPro" id="IPR028938">
    <property type="entry name" value="Rsf1-like"/>
</dbReference>
<dbReference type="STRING" id="796925.A0A137P906"/>
<dbReference type="InterPro" id="IPR011011">
    <property type="entry name" value="Znf_FYVE_PHD"/>
</dbReference>
<name>A0A137P906_CONC2</name>
<keyword evidence="1" id="KW-0479">Metal-binding</keyword>